<feature type="chain" id="PRO_5043020901" description="FAS1 domain-containing protein" evidence="2">
    <location>
        <begin position="21"/>
        <end position="340"/>
    </location>
</feature>
<dbReference type="SUPFAM" id="SSF82153">
    <property type="entry name" value="FAS1 domain"/>
    <property type="match status" value="2"/>
</dbReference>
<feature type="signal peptide" evidence="2">
    <location>
        <begin position="1"/>
        <end position="20"/>
    </location>
</feature>
<organism evidence="4 5">
    <name type="scientific">Clitoria ternatea</name>
    <name type="common">Butterfly pea</name>
    <dbReference type="NCBI Taxonomy" id="43366"/>
    <lineage>
        <taxon>Eukaryota</taxon>
        <taxon>Viridiplantae</taxon>
        <taxon>Streptophyta</taxon>
        <taxon>Embryophyta</taxon>
        <taxon>Tracheophyta</taxon>
        <taxon>Spermatophyta</taxon>
        <taxon>Magnoliopsida</taxon>
        <taxon>eudicotyledons</taxon>
        <taxon>Gunneridae</taxon>
        <taxon>Pentapetalae</taxon>
        <taxon>rosids</taxon>
        <taxon>fabids</taxon>
        <taxon>Fabales</taxon>
        <taxon>Fabaceae</taxon>
        <taxon>Papilionoideae</taxon>
        <taxon>50 kb inversion clade</taxon>
        <taxon>NPAAA clade</taxon>
        <taxon>indigoferoid/millettioid clade</taxon>
        <taxon>Phaseoleae</taxon>
        <taxon>Clitoria</taxon>
    </lineage>
</organism>
<dbReference type="PANTHER" id="PTHR33985:SF17">
    <property type="entry name" value="FASCICLIN-LIKE ARABINOGALACTAN PROTEIN 20"/>
    <property type="match status" value="1"/>
</dbReference>
<dbReference type="SMART" id="SM00554">
    <property type="entry name" value="FAS1"/>
    <property type="match status" value="2"/>
</dbReference>
<dbReference type="AlphaFoldDB" id="A0AAN9PUT3"/>
<dbReference type="Proteomes" id="UP001359559">
    <property type="component" value="Unassembled WGS sequence"/>
</dbReference>
<evidence type="ECO:0000259" key="3">
    <source>
        <dbReference type="PROSITE" id="PS50213"/>
    </source>
</evidence>
<evidence type="ECO:0000256" key="2">
    <source>
        <dbReference type="SAM" id="SignalP"/>
    </source>
</evidence>
<dbReference type="PROSITE" id="PS50213">
    <property type="entry name" value="FAS1"/>
    <property type="match status" value="2"/>
</dbReference>
<reference evidence="4 5" key="1">
    <citation type="submission" date="2024-01" db="EMBL/GenBank/DDBJ databases">
        <title>The genomes of 5 underutilized Papilionoideae crops provide insights into root nodulation and disease resistance.</title>
        <authorList>
            <person name="Yuan L."/>
        </authorList>
    </citation>
    <scope>NUCLEOTIDE SEQUENCE [LARGE SCALE GENOMIC DNA]</scope>
    <source>
        <strain evidence="4">LY-2023</strain>
        <tissue evidence="4">Leaf</tissue>
    </source>
</reference>
<dbReference type="InterPro" id="IPR000782">
    <property type="entry name" value="FAS1_domain"/>
</dbReference>
<accession>A0AAN9PUT3</accession>
<dbReference type="InterPro" id="IPR052806">
    <property type="entry name" value="Fasciclin-like_AGP"/>
</dbReference>
<name>A0AAN9PUT3_CLITE</name>
<dbReference type="Gene3D" id="2.30.180.10">
    <property type="entry name" value="FAS1 domain"/>
    <property type="match status" value="2"/>
</dbReference>
<dbReference type="Pfam" id="PF02469">
    <property type="entry name" value="Fasciclin"/>
    <property type="match status" value="2"/>
</dbReference>
<dbReference type="EMBL" id="JAYKXN010000002">
    <property type="protein sequence ID" value="KAK7310083.1"/>
    <property type="molecule type" value="Genomic_DNA"/>
</dbReference>
<feature type="domain" description="FAS1" evidence="3">
    <location>
        <begin position="172"/>
        <end position="296"/>
    </location>
</feature>
<comment type="similarity">
    <text evidence="1">Belongs to the fasciclin-like AGP family.</text>
</comment>
<dbReference type="PANTHER" id="PTHR33985">
    <property type="entry name" value="OS02G0491300 PROTEIN-RELATED"/>
    <property type="match status" value="1"/>
</dbReference>
<proteinExistence type="inferred from homology"/>
<protein>
    <recommendedName>
        <fullName evidence="3">FAS1 domain-containing protein</fullName>
    </recommendedName>
</protein>
<evidence type="ECO:0000313" key="5">
    <source>
        <dbReference type="Proteomes" id="UP001359559"/>
    </source>
</evidence>
<feature type="domain" description="FAS1" evidence="3">
    <location>
        <begin position="26"/>
        <end position="147"/>
    </location>
</feature>
<evidence type="ECO:0000256" key="1">
    <source>
        <dbReference type="ARBA" id="ARBA00007843"/>
    </source>
</evidence>
<sequence length="340" mass="37605">MSSILLTLSLLLLFSSPSLSLPSSTVLDAAEILSTTAGFDTMALHLELVSQTLQSRSLTIFAPTNLAFKQISHLPLSLLRYHILPRAFSLHSLTSLPFGASIPTLLPNHSLTVTTTTPRHLSINNVTVNPSPIFTHPYLVIFPTHTFFDPNFHLPPKTPPNTPCFPANFNSSSHKVTRVLRSRGYSAMALVLDMQFPGLDDGNRRQLTLLAPVDEAIANRTDLPAIIRRHLLPCRMTWSDLVALEDGTLIGTYERGISLRVTKPSSDTVLLNGVSVIFPDLYHSDWLVVHGLQGVLKGRRHRKTPQDSDEMTVEAEDAEQSTSLEGVENSEQHLHFSVFH</sequence>
<evidence type="ECO:0000313" key="4">
    <source>
        <dbReference type="EMBL" id="KAK7310083.1"/>
    </source>
</evidence>
<keyword evidence="2" id="KW-0732">Signal</keyword>
<comment type="caution">
    <text evidence="4">The sequence shown here is derived from an EMBL/GenBank/DDBJ whole genome shotgun (WGS) entry which is preliminary data.</text>
</comment>
<keyword evidence="5" id="KW-1185">Reference proteome</keyword>
<dbReference type="InterPro" id="IPR036378">
    <property type="entry name" value="FAS1_dom_sf"/>
</dbReference>
<gene>
    <name evidence="4" type="ORF">RJT34_07330</name>
</gene>